<accession>A0ABP0WQZ8</accession>
<name>A0ABP0WQZ8_9BRYO</name>
<evidence type="ECO:0000313" key="1">
    <source>
        <dbReference type="EMBL" id="CAK9267895.1"/>
    </source>
</evidence>
<sequence length="102" mass="12038">MRSEVTRFWRWSRSTMKSGTLVYDKHNGIILNIHDPWLTVFLGHPVHSKFLTCEDETAGLFIVFFSVLLWSQRCHCRNTIECHVTFIFLPTCKQQVEFPYGT</sequence>
<dbReference type="Proteomes" id="UP001497444">
    <property type="component" value="Chromosome 2"/>
</dbReference>
<evidence type="ECO:0000313" key="2">
    <source>
        <dbReference type="Proteomes" id="UP001497444"/>
    </source>
</evidence>
<reference evidence="1 2" key="1">
    <citation type="submission" date="2024-02" db="EMBL/GenBank/DDBJ databases">
        <authorList>
            <consortium name="ELIXIR-Norway"/>
            <consortium name="Elixir Norway"/>
        </authorList>
    </citation>
    <scope>NUCLEOTIDE SEQUENCE [LARGE SCALE GENOMIC DNA]</scope>
</reference>
<gene>
    <name evidence="1" type="ORF">CSSPJE1EN1_LOCUS13373</name>
</gene>
<dbReference type="InterPro" id="IPR037231">
    <property type="entry name" value="NAP-like_sf"/>
</dbReference>
<organism evidence="1 2">
    <name type="scientific">Sphagnum jensenii</name>
    <dbReference type="NCBI Taxonomy" id="128206"/>
    <lineage>
        <taxon>Eukaryota</taxon>
        <taxon>Viridiplantae</taxon>
        <taxon>Streptophyta</taxon>
        <taxon>Embryophyta</taxon>
        <taxon>Bryophyta</taxon>
        <taxon>Sphagnophytina</taxon>
        <taxon>Sphagnopsida</taxon>
        <taxon>Sphagnales</taxon>
        <taxon>Sphagnaceae</taxon>
        <taxon>Sphagnum</taxon>
    </lineage>
</organism>
<proteinExistence type="predicted"/>
<dbReference type="SUPFAM" id="SSF143113">
    <property type="entry name" value="NAP-like"/>
    <property type="match status" value="1"/>
</dbReference>
<keyword evidence="2" id="KW-1185">Reference proteome</keyword>
<dbReference type="EMBL" id="OZ020097">
    <property type="protein sequence ID" value="CAK9267895.1"/>
    <property type="molecule type" value="Genomic_DNA"/>
</dbReference>
<protein>
    <submittedName>
        <fullName evidence="1">Uncharacterized protein</fullName>
    </submittedName>
</protein>